<keyword evidence="1" id="KW-0732">Signal</keyword>
<evidence type="ECO:0000313" key="2">
    <source>
        <dbReference type="Proteomes" id="UP000887565"/>
    </source>
</evidence>
<protein>
    <submittedName>
        <fullName evidence="3">Uncharacterized protein</fullName>
    </submittedName>
</protein>
<accession>A0A915KMW5</accession>
<evidence type="ECO:0000256" key="1">
    <source>
        <dbReference type="SAM" id="SignalP"/>
    </source>
</evidence>
<evidence type="ECO:0000313" key="3">
    <source>
        <dbReference type="WBParaSite" id="nRc.2.0.1.t40126-RA"/>
    </source>
</evidence>
<dbReference type="AlphaFoldDB" id="A0A915KMW5"/>
<organism evidence="2 3">
    <name type="scientific">Romanomermis culicivorax</name>
    <name type="common">Nematode worm</name>
    <dbReference type="NCBI Taxonomy" id="13658"/>
    <lineage>
        <taxon>Eukaryota</taxon>
        <taxon>Metazoa</taxon>
        <taxon>Ecdysozoa</taxon>
        <taxon>Nematoda</taxon>
        <taxon>Enoplea</taxon>
        <taxon>Dorylaimia</taxon>
        <taxon>Mermithida</taxon>
        <taxon>Mermithoidea</taxon>
        <taxon>Mermithidae</taxon>
        <taxon>Romanomermis</taxon>
    </lineage>
</organism>
<feature type="chain" id="PRO_5037617407" evidence="1">
    <location>
        <begin position="22"/>
        <end position="136"/>
    </location>
</feature>
<reference evidence="3" key="1">
    <citation type="submission" date="2022-11" db="UniProtKB">
        <authorList>
            <consortium name="WormBaseParasite"/>
        </authorList>
    </citation>
    <scope>IDENTIFICATION</scope>
</reference>
<dbReference type="WBParaSite" id="nRc.2.0.1.t40126-RA">
    <property type="protein sequence ID" value="nRc.2.0.1.t40126-RA"/>
    <property type="gene ID" value="nRc.2.0.1.g40126"/>
</dbReference>
<sequence length="136" mass="14492">MAGVLASLVVAVSETLPGTGCAPKFGGGAIVELGGTCVEGGKLNLEWNLWTTSILSLNLKVDIPILITDLLAGTLTQNNGKGRDKYLQGQAWKTTSENEIPNEIPEKAGQSMFGHMMDDFRTKIIWVGDDVDSEGI</sequence>
<name>A0A915KMW5_ROMCU</name>
<proteinExistence type="predicted"/>
<keyword evidence="2" id="KW-1185">Reference proteome</keyword>
<feature type="signal peptide" evidence="1">
    <location>
        <begin position="1"/>
        <end position="21"/>
    </location>
</feature>
<dbReference type="Proteomes" id="UP000887565">
    <property type="component" value="Unplaced"/>
</dbReference>